<comment type="caution">
    <text evidence="6">The sequence shown here is derived from an EMBL/GenBank/DDBJ whole genome shotgun (WGS) entry which is preliminary data.</text>
</comment>
<proteinExistence type="predicted"/>
<feature type="domain" description="Integrator complex subunit 3 N-terminal" evidence="5">
    <location>
        <begin position="1"/>
        <end position="80"/>
    </location>
</feature>
<gene>
    <name evidence="6" type="ORF">HAX54_038584</name>
</gene>
<evidence type="ECO:0000313" key="7">
    <source>
        <dbReference type="Proteomes" id="UP000823775"/>
    </source>
</evidence>
<evidence type="ECO:0000256" key="1">
    <source>
        <dbReference type="ARBA" id="ARBA00004141"/>
    </source>
</evidence>
<keyword evidence="4" id="KW-0472">Membrane</keyword>
<reference evidence="6 7" key="1">
    <citation type="journal article" date="2021" name="BMC Genomics">
        <title>Datura genome reveals duplications of psychoactive alkaloid biosynthetic genes and high mutation rate following tissue culture.</title>
        <authorList>
            <person name="Rajewski A."/>
            <person name="Carter-House D."/>
            <person name="Stajich J."/>
            <person name="Litt A."/>
        </authorList>
    </citation>
    <scope>NUCLEOTIDE SEQUENCE [LARGE SCALE GENOMIC DNA]</scope>
    <source>
        <strain evidence="6">AR-01</strain>
    </source>
</reference>
<accession>A0ABS8SI29</accession>
<sequence>MNIEPAILLMVNSIPKYIEVTHTLLEFLLIVVDNYDIERKEIIIEGVSTALSTLVKKGVVGSLDVLTRCNMISKVLREMLGNLLLVKQGIAKDCTNGHNIQCCSVPCYGFLRCDSGSTCCFPLLSSTTSTCALVYEIAKVPFDLIGHNHQIFHVLVIAAALAHSIATLAIMDWRRGLPP</sequence>
<evidence type="ECO:0000256" key="3">
    <source>
        <dbReference type="ARBA" id="ARBA00022989"/>
    </source>
</evidence>
<evidence type="ECO:0000256" key="4">
    <source>
        <dbReference type="ARBA" id="ARBA00023136"/>
    </source>
</evidence>
<keyword evidence="7" id="KW-1185">Reference proteome</keyword>
<dbReference type="Proteomes" id="UP000823775">
    <property type="component" value="Unassembled WGS sequence"/>
</dbReference>
<protein>
    <recommendedName>
        <fullName evidence="5">Integrator complex subunit 3 N-terminal domain-containing protein</fullName>
    </recommendedName>
</protein>
<dbReference type="Pfam" id="PF03006">
    <property type="entry name" value="HlyIII"/>
    <property type="match status" value="1"/>
</dbReference>
<keyword evidence="2" id="KW-0812">Transmembrane</keyword>
<dbReference type="Pfam" id="PF10189">
    <property type="entry name" value="Ints3_N"/>
    <property type="match status" value="1"/>
</dbReference>
<dbReference type="PANTHER" id="PTHR13587">
    <property type="entry name" value="INTEGRATOR COMPLEX SUBUNIT 3"/>
    <property type="match status" value="1"/>
</dbReference>
<keyword evidence="3" id="KW-1133">Transmembrane helix</keyword>
<evidence type="ECO:0000259" key="5">
    <source>
        <dbReference type="Pfam" id="PF10189"/>
    </source>
</evidence>
<evidence type="ECO:0000313" key="6">
    <source>
        <dbReference type="EMBL" id="MCD7458570.1"/>
    </source>
</evidence>
<organism evidence="6 7">
    <name type="scientific">Datura stramonium</name>
    <name type="common">Jimsonweed</name>
    <name type="synonym">Common thornapple</name>
    <dbReference type="NCBI Taxonomy" id="4076"/>
    <lineage>
        <taxon>Eukaryota</taxon>
        <taxon>Viridiplantae</taxon>
        <taxon>Streptophyta</taxon>
        <taxon>Embryophyta</taxon>
        <taxon>Tracheophyta</taxon>
        <taxon>Spermatophyta</taxon>
        <taxon>Magnoliopsida</taxon>
        <taxon>eudicotyledons</taxon>
        <taxon>Gunneridae</taxon>
        <taxon>Pentapetalae</taxon>
        <taxon>asterids</taxon>
        <taxon>lamiids</taxon>
        <taxon>Solanales</taxon>
        <taxon>Solanaceae</taxon>
        <taxon>Solanoideae</taxon>
        <taxon>Datureae</taxon>
        <taxon>Datura</taxon>
    </lineage>
</organism>
<comment type="subcellular location">
    <subcellularLocation>
        <location evidence="1">Membrane</location>
        <topology evidence="1">Multi-pass membrane protein</topology>
    </subcellularLocation>
</comment>
<dbReference type="EMBL" id="JACEIK010000527">
    <property type="protein sequence ID" value="MCD7458570.1"/>
    <property type="molecule type" value="Genomic_DNA"/>
</dbReference>
<dbReference type="InterPro" id="IPR004254">
    <property type="entry name" value="AdipoR/HlyIII-related"/>
</dbReference>
<dbReference type="PANTHER" id="PTHR13587:SF7">
    <property type="entry name" value="INTEGRATOR COMPLEX SUBUNIT 3"/>
    <property type="match status" value="1"/>
</dbReference>
<evidence type="ECO:0000256" key="2">
    <source>
        <dbReference type="ARBA" id="ARBA00022692"/>
    </source>
</evidence>
<dbReference type="InterPro" id="IPR019333">
    <property type="entry name" value="INTS3_N"/>
</dbReference>
<name>A0ABS8SI29_DATST</name>
<dbReference type="InterPro" id="IPR045334">
    <property type="entry name" value="INTS3"/>
</dbReference>